<protein>
    <submittedName>
        <fullName evidence="1 3">Uncharacterized protein</fullName>
    </submittedName>
</protein>
<gene>
    <name evidence="1" type="ORF">HPBE_LOCUS22548</name>
</gene>
<reference evidence="3" key="2">
    <citation type="submission" date="2019-09" db="UniProtKB">
        <authorList>
            <consortium name="WormBaseParasite"/>
        </authorList>
    </citation>
    <scope>IDENTIFICATION</scope>
</reference>
<dbReference type="GO" id="GO:0030695">
    <property type="term" value="F:GTPase regulator activity"/>
    <property type="evidence" value="ECO:0007669"/>
    <property type="project" value="InterPro"/>
</dbReference>
<keyword evidence="2" id="KW-1185">Reference proteome</keyword>
<accession>A0A183GIS2</accession>
<organism evidence="2 3">
    <name type="scientific">Heligmosomoides polygyrus</name>
    <name type="common">Parasitic roundworm</name>
    <dbReference type="NCBI Taxonomy" id="6339"/>
    <lineage>
        <taxon>Eukaryota</taxon>
        <taxon>Metazoa</taxon>
        <taxon>Ecdysozoa</taxon>
        <taxon>Nematoda</taxon>
        <taxon>Chromadorea</taxon>
        <taxon>Rhabditida</taxon>
        <taxon>Rhabditina</taxon>
        <taxon>Rhabditomorpha</taxon>
        <taxon>Strongyloidea</taxon>
        <taxon>Heligmosomidae</taxon>
        <taxon>Heligmosomoides</taxon>
    </lineage>
</organism>
<dbReference type="PROSITE" id="PS50877">
    <property type="entry name" value="GOLOCO"/>
    <property type="match status" value="1"/>
</dbReference>
<dbReference type="Pfam" id="PF02188">
    <property type="entry name" value="GoLoco"/>
    <property type="match status" value="1"/>
</dbReference>
<dbReference type="InterPro" id="IPR003109">
    <property type="entry name" value="GoLoco_motif"/>
</dbReference>
<dbReference type="Proteomes" id="UP000050761">
    <property type="component" value="Unassembled WGS sequence"/>
</dbReference>
<dbReference type="AlphaFoldDB" id="A0A183GIS2"/>
<dbReference type="OrthoDB" id="286233at2759"/>
<evidence type="ECO:0000313" key="1">
    <source>
        <dbReference type="EMBL" id="VDP33266.1"/>
    </source>
</evidence>
<evidence type="ECO:0000313" key="3">
    <source>
        <dbReference type="WBParaSite" id="HPBE_0002254901-mRNA-1"/>
    </source>
</evidence>
<reference evidence="1 2" key="1">
    <citation type="submission" date="2018-11" db="EMBL/GenBank/DDBJ databases">
        <authorList>
            <consortium name="Pathogen Informatics"/>
        </authorList>
    </citation>
    <scope>NUCLEOTIDE SEQUENCE [LARGE SCALE GENOMIC DNA]</scope>
</reference>
<dbReference type="EMBL" id="UZAH01034099">
    <property type="protein sequence ID" value="VDP33266.1"/>
    <property type="molecule type" value="Genomic_DNA"/>
</dbReference>
<dbReference type="SMART" id="SM00390">
    <property type="entry name" value="GoLoco"/>
    <property type="match status" value="1"/>
</dbReference>
<accession>A0A3P8GR08</accession>
<sequence>MNSDIYIESEKMRGSSLFTTAVPYSSNPDKSNDFLTLLEKMQSQRLDEQRCEMPDIHIAQTAQAFPCWNVELELQPANDDILLKLWDSEEPLKLSRG</sequence>
<dbReference type="Gene3D" id="1.25.40.10">
    <property type="entry name" value="Tetratricopeptide repeat domain"/>
    <property type="match status" value="1"/>
</dbReference>
<dbReference type="InterPro" id="IPR011990">
    <property type="entry name" value="TPR-like_helical_dom_sf"/>
</dbReference>
<dbReference type="WBParaSite" id="HPBE_0002254901-mRNA-1">
    <property type="protein sequence ID" value="HPBE_0002254901-mRNA-1"/>
    <property type="gene ID" value="HPBE_0002254901"/>
</dbReference>
<proteinExistence type="predicted"/>
<name>A0A183GIS2_HELPZ</name>
<evidence type="ECO:0000313" key="2">
    <source>
        <dbReference type="Proteomes" id="UP000050761"/>
    </source>
</evidence>